<evidence type="ECO:0000259" key="1">
    <source>
        <dbReference type="Pfam" id="PF01593"/>
    </source>
</evidence>
<sequence length="431" mass="49021">MYDCAILGGGIAGLSLASFLDRRSIVIEAQDRVGGLSRSYRLNGIDYDIGPHVIFSKNQEVLDLHSTMIETNRIKRSNQIVFKGRYVKYPFENDLSALDPADRDYCLQEFLHNPYERFSGTNMLHFFLGTFGEGITRLYLQPYNEKIWKFDPSCMDTQMVERIPKPPRDDVIASANGTVTEGYQHQLYYHYPAKGGFQTLVDAYKARAEAAGQDVRTSSPVRRLTRLADGWTIETGTAEFQARQLISSIPIHELFKLLTPPAEVAQALQRLLYNSIYIVVIQCRKDKIGDHFALYVPDSDVLFHRVSKLNHLGEGYSLPDGGSTLMAEVTFRPNSYLSTLRECEVIERTIADLEKVGFIDRVDVVDTAIRRERYAYVIYDLDHRRNVDKILAYLEGIGIKSVGRFAEFEYLNTDAVVERTLSLARSLNCAH</sequence>
<dbReference type="GO" id="GO:0016491">
    <property type="term" value="F:oxidoreductase activity"/>
    <property type="evidence" value="ECO:0007669"/>
    <property type="project" value="InterPro"/>
</dbReference>
<protein>
    <submittedName>
        <fullName evidence="2">FAD-dependent oxidoreductase</fullName>
    </submittedName>
</protein>
<organism evidence="2 3">
    <name type="scientific">Methylobacterium oryzihabitans</name>
    <dbReference type="NCBI Taxonomy" id="2499852"/>
    <lineage>
        <taxon>Bacteria</taxon>
        <taxon>Pseudomonadati</taxon>
        <taxon>Pseudomonadota</taxon>
        <taxon>Alphaproteobacteria</taxon>
        <taxon>Hyphomicrobiales</taxon>
        <taxon>Methylobacteriaceae</taxon>
        <taxon>Methylobacterium</taxon>
    </lineage>
</organism>
<dbReference type="SUPFAM" id="SSF51905">
    <property type="entry name" value="FAD/NAD(P)-binding domain"/>
    <property type="match status" value="1"/>
</dbReference>
<dbReference type="GO" id="GO:0050660">
    <property type="term" value="F:flavin adenine dinucleotide binding"/>
    <property type="evidence" value="ECO:0007669"/>
    <property type="project" value="TreeGrafter"/>
</dbReference>
<dbReference type="InterPro" id="IPR036188">
    <property type="entry name" value="FAD/NAD-bd_sf"/>
</dbReference>
<dbReference type="Pfam" id="PF01593">
    <property type="entry name" value="Amino_oxidase"/>
    <property type="match status" value="1"/>
</dbReference>
<comment type="caution">
    <text evidence="2">The sequence shown here is derived from an EMBL/GenBank/DDBJ whole genome shotgun (WGS) entry which is preliminary data.</text>
</comment>
<dbReference type="OrthoDB" id="9769600at2"/>
<dbReference type="AlphaFoldDB" id="A0A3S2YR48"/>
<feature type="domain" description="Amine oxidase" evidence="1">
    <location>
        <begin position="11"/>
        <end position="363"/>
    </location>
</feature>
<dbReference type="InterPro" id="IPR002937">
    <property type="entry name" value="Amino_oxidase"/>
</dbReference>
<evidence type="ECO:0000313" key="2">
    <source>
        <dbReference type="EMBL" id="RVU17530.1"/>
    </source>
</evidence>
<dbReference type="RefSeq" id="WP_127730158.1">
    <property type="nucleotide sequence ID" value="NZ_SACP01000012.1"/>
</dbReference>
<dbReference type="EMBL" id="SACP01000012">
    <property type="protein sequence ID" value="RVU17530.1"/>
    <property type="molecule type" value="Genomic_DNA"/>
</dbReference>
<dbReference type="Proteomes" id="UP000286997">
    <property type="component" value="Unassembled WGS sequence"/>
</dbReference>
<accession>A0A3S2YR48</accession>
<dbReference type="GO" id="GO:0008767">
    <property type="term" value="F:UDP-galactopyranose mutase activity"/>
    <property type="evidence" value="ECO:0007669"/>
    <property type="project" value="TreeGrafter"/>
</dbReference>
<proteinExistence type="predicted"/>
<dbReference type="PANTHER" id="PTHR21197">
    <property type="entry name" value="UDP-GALACTOPYRANOSE MUTASE"/>
    <property type="match status" value="1"/>
</dbReference>
<name>A0A3S2YR48_9HYPH</name>
<gene>
    <name evidence="2" type="ORF">EOE48_14175</name>
</gene>
<keyword evidence="3" id="KW-1185">Reference proteome</keyword>
<reference evidence="2 3" key="1">
    <citation type="submission" date="2019-01" db="EMBL/GenBank/DDBJ databases">
        <authorList>
            <person name="Chen W.-M."/>
        </authorList>
    </citation>
    <scope>NUCLEOTIDE SEQUENCE [LARGE SCALE GENOMIC DNA]</scope>
    <source>
        <strain evidence="2 3">TER-1</strain>
    </source>
</reference>
<dbReference type="Gene3D" id="3.50.50.60">
    <property type="entry name" value="FAD/NAD(P)-binding domain"/>
    <property type="match status" value="1"/>
</dbReference>
<dbReference type="PANTHER" id="PTHR21197:SF0">
    <property type="entry name" value="UDP-GALACTOPYRANOSE MUTASE"/>
    <property type="match status" value="1"/>
</dbReference>
<dbReference type="GO" id="GO:0005829">
    <property type="term" value="C:cytosol"/>
    <property type="evidence" value="ECO:0007669"/>
    <property type="project" value="TreeGrafter"/>
</dbReference>
<evidence type="ECO:0000313" key="3">
    <source>
        <dbReference type="Proteomes" id="UP000286997"/>
    </source>
</evidence>